<keyword evidence="3" id="KW-1185">Reference proteome</keyword>
<comment type="caution">
    <text evidence="2">The sequence shown here is derived from an EMBL/GenBank/DDBJ whole genome shotgun (WGS) entry which is preliminary data.</text>
</comment>
<evidence type="ECO:0000313" key="3">
    <source>
        <dbReference type="Proteomes" id="UP000186922"/>
    </source>
</evidence>
<evidence type="ECO:0000256" key="1">
    <source>
        <dbReference type="SAM" id="MobiDB-lite"/>
    </source>
</evidence>
<evidence type="ECO:0000313" key="2">
    <source>
        <dbReference type="EMBL" id="GAV01183.1"/>
    </source>
</evidence>
<sequence length="105" mass="12019">MTDSAVTSMEIDLEEDGGQPSDLTRKKNDRKAKDFYKAFFTSPTSAKESKNSKIVVINYVHCKLCKKRKPKSEKKISAQDGYSNFKTHVLKLHGKDKVNIYDKFL</sequence>
<proteinExistence type="predicted"/>
<gene>
    <name evidence="2" type="primary">RvY_11932</name>
    <name evidence="2" type="synonym">RvY_11932.1</name>
    <name evidence="2" type="ORF">RvY_11932-1</name>
</gene>
<dbReference type="Proteomes" id="UP000186922">
    <property type="component" value="Unassembled WGS sequence"/>
</dbReference>
<organism evidence="2 3">
    <name type="scientific">Ramazzottius varieornatus</name>
    <name type="common">Water bear</name>
    <name type="synonym">Tardigrade</name>
    <dbReference type="NCBI Taxonomy" id="947166"/>
    <lineage>
        <taxon>Eukaryota</taxon>
        <taxon>Metazoa</taxon>
        <taxon>Ecdysozoa</taxon>
        <taxon>Tardigrada</taxon>
        <taxon>Eutardigrada</taxon>
        <taxon>Parachela</taxon>
        <taxon>Hypsibioidea</taxon>
        <taxon>Ramazzottiidae</taxon>
        <taxon>Ramazzottius</taxon>
    </lineage>
</organism>
<protein>
    <recommendedName>
        <fullName evidence="4">BED-type domain-containing protein</fullName>
    </recommendedName>
</protein>
<dbReference type="EMBL" id="BDGG01000007">
    <property type="protein sequence ID" value="GAV01183.1"/>
    <property type="molecule type" value="Genomic_DNA"/>
</dbReference>
<dbReference type="AlphaFoldDB" id="A0A1D1VM20"/>
<name>A0A1D1VM20_RAMVA</name>
<feature type="region of interest" description="Disordered" evidence="1">
    <location>
        <begin position="1"/>
        <end position="27"/>
    </location>
</feature>
<evidence type="ECO:0008006" key="4">
    <source>
        <dbReference type="Google" id="ProtNLM"/>
    </source>
</evidence>
<accession>A0A1D1VM20</accession>
<reference evidence="2 3" key="1">
    <citation type="journal article" date="2016" name="Nat. Commun.">
        <title>Extremotolerant tardigrade genome and improved radiotolerance of human cultured cells by tardigrade-unique protein.</title>
        <authorList>
            <person name="Hashimoto T."/>
            <person name="Horikawa D.D."/>
            <person name="Saito Y."/>
            <person name="Kuwahara H."/>
            <person name="Kozuka-Hata H."/>
            <person name="Shin-I T."/>
            <person name="Minakuchi Y."/>
            <person name="Ohishi K."/>
            <person name="Motoyama A."/>
            <person name="Aizu T."/>
            <person name="Enomoto A."/>
            <person name="Kondo K."/>
            <person name="Tanaka S."/>
            <person name="Hara Y."/>
            <person name="Koshikawa S."/>
            <person name="Sagara H."/>
            <person name="Miura T."/>
            <person name="Yokobori S."/>
            <person name="Miyagawa K."/>
            <person name="Suzuki Y."/>
            <person name="Kubo T."/>
            <person name="Oyama M."/>
            <person name="Kohara Y."/>
            <person name="Fujiyama A."/>
            <person name="Arakawa K."/>
            <person name="Katayama T."/>
            <person name="Toyoda A."/>
            <person name="Kunieda T."/>
        </authorList>
    </citation>
    <scope>NUCLEOTIDE SEQUENCE [LARGE SCALE GENOMIC DNA]</scope>
    <source>
        <strain evidence="2 3">YOKOZUNA-1</strain>
    </source>
</reference>